<evidence type="ECO:0000313" key="4">
    <source>
        <dbReference type="Proteomes" id="UP001178507"/>
    </source>
</evidence>
<dbReference type="AlphaFoldDB" id="A0AA36HMA1"/>
<dbReference type="InterPro" id="IPR013806">
    <property type="entry name" value="Kringle-like"/>
</dbReference>
<evidence type="ECO:0000256" key="2">
    <source>
        <dbReference type="SAM" id="SignalP"/>
    </source>
</evidence>
<accession>A0AA36HMA1</accession>
<reference evidence="3" key="1">
    <citation type="submission" date="2023-08" db="EMBL/GenBank/DDBJ databases">
        <authorList>
            <person name="Chen Y."/>
            <person name="Shah S."/>
            <person name="Dougan E. K."/>
            <person name="Thang M."/>
            <person name="Chan C."/>
        </authorList>
    </citation>
    <scope>NUCLEOTIDE SEQUENCE</scope>
</reference>
<keyword evidence="2" id="KW-0732">Signal</keyword>
<evidence type="ECO:0000256" key="1">
    <source>
        <dbReference type="ARBA" id="ARBA00023157"/>
    </source>
</evidence>
<gene>
    <name evidence="3" type="ORF">EVOR1521_LOCUS1963</name>
</gene>
<organism evidence="3 4">
    <name type="scientific">Effrenium voratum</name>
    <dbReference type="NCBI Taxonomy" id="2562239"/>
    <lineage>
        <taxon>Eukaryota</taxon>
        <taxon>Sar</taxon>
        <taxon>Alveolata</taxon>
        <taxon>Dinophyceae</taxon>
        <taxon>Suessiales</taxon>
        <taxon>Symbiodiniaceae</taxon>
        <taxon>Effrenium</taxon>
    </lineage>
</organism>
<proteinExistence type="predicted"/>
<keyword evidence="4" id="KW-1185">Reference proteome</keyword>
<dbReference type="EMBL" id="CAUJNA010000094">
    <property type="protein sequence ID" value="CAJ1371708.1"/>
    <property type="molecule type" value="Genomic_DNA"/>
</dbReference>
<comment type="caution">
    <text evidence="3">The sequence shown here is derived from an EMBL/GenBank/DDBJ whole genome shotgun (WGS) entry which is preliminary data.</text>
</comment>
<feature type="signal peptide" evidence="2">
    <location>
        <begin position="1"/>
        <end position="15"/>
    </location>
</feature>
<dbReference type="Proteomes" id="UP001178507">
    <property type="component" value="Unassembled WGS sequence"/>
</dbReference>
<keyword evidence="1" id="KW-1015">Disulfide bond</keyword>
<dbReference type="SUPFAM" id="SSF57440">
    <property type="entry name" value="Kringle-like"/>
    <property type="match status" value="1"/>
</dbReference>
<feature type="chain" id="PRO_5041370017" evidence="2">
    <location>
        <begin position="16"/>
        <end position="262"/>
    </location>
</feature>
<evidence type="ECO:0000313" key="3">
    <source>
        <dbReference type="EMBL" id="CAJ1371708.1"/>
    </source>
</evidence>
<protein>
    <submittedName>
        <fullName evidence="3">Uncharacterized protein</fullName>
    </submittedName>
</protein>
<sequence>MKLTLCLAALCIGSATRIRTGRWACDGAGCQCRCAALAQMETPSADDLVLPPEVPPPLPPMPPRALPPIPSYTQMTEEDLPTLGPPPPSTTLATTLAPPPPGFAAALPGAHQDFQADPMNGGFVQQGDLDDHYYQYVPGSGYFRMESTDSSKVQVAKTVASSTAGRASTKGCECMKAWSYNGNLCSNYCCNPDNDASGAWCFVKDMNCQQDSWGPCTPVPGMPALLSVNRTAASLPTRQDTQRHLRASLLQSKRKVGSECAC</sequence>
<name>A0AA36HMA1_9DINO</name>